<evidence type="ECO:0000256" key="1">
    <source>
        <dbReference type="SAM" id="Phobius"/>
    </source>
</evidence>
<keyword evidence="1" id="KW-1133">Transmembrane helix</keyword>
<accession>A0AAE1V7K9</accession>
<keyword evidence="1" id="KW-0812">Transmembrane</keyword>
<name>A0AAE1V7K9_9SOLA</name>
<dbReference type="EMBL" id="JAVYJV010000011">
    <property type="protein sequence ID" value="KAK4359528.1"/>
    <property type="molecule type" value="Genomic_DNA"/>
</dbReference>
<organism evidence="2 3">
    <name type="scientific">Anisodus tanguticus</name>
    <dbReference type="NCBI Taxonomy" id="243964"/>
    <lineage>
        <taxon>Eukaryota</taxon>
        <taxon>Viridiplantae</taxon>
        <taxon>Streptophyta</taxon>
        <taxon>Embryophyta</taxon>
        <taxon>Tracheophyta</taxon>
        <taxon>Spermatophyta</taxon>
        <taxon>Magnoliopsida</taxon>
        <taxon>eudicotyledons</taxon>
        <taxon>Gunneridae</taxon>
        <taxon>Pentapetalae</taxon>
        <taxon>asterids</taxon>
        <taxon>lamiids</taxon>
        <taxon>Solanales</taxon>
        <taxon>Solanaceae</taxon>
        <taxon>Solanoideae</taxon>
        <taxon>Hyoscyameae</taxon>
        <taxon>Anisodus</taxon>
    </lineage>
</organism>
<keyword evidence="1" id="KW-0472">Membrane</keyword>
<dbReference type="AlphaFoldDB" id="A0AAE1V7K9"/>
<feature type="transmembrane region" description="Helical" evidence="1">
    <location>
        <begin position="20"/>
        <end position="48"/>
    </location>
</feature>
<gene>
    <name evidence="2" type="ORF">RND71_021757</name>
</gene>
<dbReference type="Proteomes" id="UP001291623">
    <property type="component" value="Unassembled WGS sequence"/>
</dbReference>
<protein>
    <recommendedName>
        <fullName evidence="4">Late embryogenesis abundant protein LEA-2 subgroup domain-containing protein</fullName>
    </recommendedName>
</protein>
<dbReference type="InterPro" id="IPR055301">
    <property type="entry name" value="Lea14-like_2"/>
</dbReference>
<comment type="caution">
    <text evidence="2">The sequence shown here is derived from an EMBL/GenBank/DDBJ whole genome shotgun (WGS) entry which is preliminary data.</text>
</comment>
<sequence>MAGDQPKGSNFIGDKHKKKSWWTVSVVVFLAIFFTLCIVALILALTLFRIKETRIKLSSVAVQGFTAHIYWPALQIKLNLTLDLKIQLENPSKASFRHSAGKSLVMYRSNQVGEVNLDPGWLIKDIQAGKLVLKTKTIIPGQASIFRELIKKHVQIASACQITIGFPYVKILKDECTLHD</sequence>
<reference evidence="2" key="1">
    <citation type="submission" date="2023-12" db="EMBL/GenBank/DDBJ databases">
        <title>Genome assembly of Anisodus tanguticus.</title>
        <authorList>
            <person name="Wang Y.-J."/>
        </authorList>
    </citation>
    <scope>NUCLEOTIDE SEQUENCE</scope>
    <source>
        <strain evidence="2">KB-2021</strain>
        <tissue evidence="2">Leaf</tissue>
    </source>
</reference>
<evidence type="ECO:0008006" key="4">
    <source>
        <dbReference type="Google" id="ProtNLM"/>
    </source>
</evidence>
<evidence type="ECO:0000313" key="2">
    <source>
        <dbReference type="EMBL" id="KAK4359528.1"/>
    </source>
</evidence>
<dbReference type="PANTHER" id="PTHR31852">
    <property type="entry name" value="LATE EMBRYOGENESIS ABUNDANT (LEA) HYDROXYPROLINE-RICH GLYCOPROTEIN FAMILY"/>
    <property type="match status" value="1"/>
</dbReference>
<evidence type="ECO:0000313" key="3">
    <source>
        <dbReference type="Proteomes" id="UP001291623"/>
    </source>
</evidence>
<proteinExistence type="predicted"/>
<keyword evidence="3" id="KW-1185">Reference proteome</keyword>